<dbReference type="Proteomes" id="UP000265836">
    <property type="component" value="Unassembled WGS sequence"/>
</dbReference>
<evidence type="ECO:0000313" key="10">
    <source>
        <dbReference type="Proteomes" id="UP000265836"/>
    </source>
</evidence>
<evidence type="ECO:0000256" key="8">
    <source>
        <dbReference type="RuleBase" id="RU363041"/>
    </source>
</evidence>
<keyword evidence="4 8" id="KW-1003">Cell membrane</keyword>
<evidence type="ECO:0000313" key="9">
    <source>
        <dbReference type="EMBL" id="RIA18945.1"/>
    </source>
</evidence>
<keyword evidence="7 8" id="KW-0472">Membrane</keyword>
<dbReference type="PANTHER" id="PTHR30269:SF32">
    <property type="entry name" value="MEMBRANE TRANSPORTER PROTEIN-RELATED"/>
    <property type="match status" value="1"/>
</dbReference>
<comment type="subcellular location">
    <subcellularLocation>
        <location evidence="1 8">Cell membrane</location>
        <topology evidence="1 8">Multi-pass membrane protein</topology>
    </subcellularLocation>
</comment>
<feature type="transmembrane region" description="Helical" evidence="8">
    <location>
        <begin position="181"/>
        <end position="202"/>
    </location>
</feature>
<keyword evidence="5 8" id="KW-0812">Transmembrane</keyword>
<organism evidence="9 10">
    <name type="scientific">Ectopseudomonas oleovorans</name>
    <name type="common">Pseudomonas oleovorans</name>
    <dbReference type="NCBI Taxonomy" id="301"/>
    <lineage>
        <taxon>Bacteria</taxon>
        <taxon>Pseudomonadati</taxon>
        <taxon>Pseudomonadota</taxon>
        <taxon>Gammaproteobacteria</taxon>
        <taxon>Pseudomonadales</taxon>
        <taxon>Pseudomonadaceae</taxon>
        <taxon>Ectopseudomonas</taxon>
    </lineage>
</organism>
<name>A0A397M9J8_ECTOL</name>
<evidence type="ECO:0000256" key="5">
    <source>
        <dbReference type="ARBA" id="ARBA00022692"/>
    </source>
</evidence>
<dbReference type="Pfam" id="PF01925">
    <property type="entry name" value="TauE"/>
    <property type="match status" value="1"/>
</dbReference>
<dbReference type="EMBL" id="QXDA01000009">
    <property type="protein sequence ID" value="RIA18945.1"/>
    <property type="molecule type" value="Genomic_DNA"/>
</dbReference>
<dbReference type="AlphaFoldDB" id="A0A397M9J8"/>
<reference evidence="9 10" key="1">
    <citation type="submission" date="2018-08" db="EMBL/GenBank/DDBJ databases">
        <title>Genome sequencing of rice bacterial endophytes.</title>
        <authorList>
            <person name="Venturi V."/>
        </authorList>
    </citation>
    <scope>NUCLEOTIDE SEQUENCE [LARGE SCALE GENOMIC DNA]</scope>
    <source>
        <strain evidence="9 10">E1205</strain>
    </source>
</reference>
<protein>
    <recommendedName>
        <fullName evidence="8">Probable membrane transporter protein</fullName>
    </recommendedName>
</protein>
<evidence type="ECO:0000256" key="3">
    <source>
        <dbReference type="ARBA" id="ARBA00022448"/>
    </source>
</evidence>
<evidence type="ECO:0000256" key="2">
    <source>
        <dbReference type="ARBA" id="ARBA00009142"/>
    </source>
</evidence>
<keyword evidence="3" id="KW-0813">Transport</keyword>
<feature type="transmembrane region" description="Helical" evidence="8">
    <location>
        <begin position="208"/>
        <end position="225"/>
    </location>
</feature>
<proteinExistence type="inferred from homology"/>
<feature type="transmembrane region" description="Helical" evidence="8">
    <location>
        <begin position="15"/>
        <end position="35"/>
    </location>
</feature>
<gene>
    <name evidence="9" type="ORF">DFO61_4841</name>
</gene>
<feature type="transmembrane region" description="Helical" evidence="8">
    <location>
        <begin position="237"/>
        <end position="257"/>
    </location>
</feature>
<dbReference type="GO" id="GO:0005886">
    <property type="term" value="C:plasma membrane"/>
    <property type="evidence" value="ECO:0007669"/>
    <property type="project" value="UniProtKB-SubCell"/>
</dbReference>
<feature type="transmembrane region" description="Helical" evidence="8">
    <location>
        <begin position="42"/>
        <end position="65"/>
    </location>
</feature>
<comment type="similarity">
    <text evidence="2 8">Belongs to the 4-toluene sulfonate uptake permease (TSUP) (TC 2.A.102) family.</text>
</comment>
<feature type="transmembrane region" description="Helical" evidence="8">
    <location>
        <begin position="85"/>
        <end position="104"/>
    </location>
</feature>
<dbReference type="InterPro" id="IPR052017">
    <property type="entry name" value="TSUP"/>
</dbReference>
<accession>A0A397M9J8</accession>
<feature type="transmembrane region" description="Helical" evidence="8">
    <location>
        <begin position="148"/>
        <end position="169"/>
    </location>
</feature>
<evidence type="ECO:0000256" key="4">
    <source>
        <dbReference type="ARBA" id="ARBA00022475"/>
    </source>
</evidence>
<dbReference type="PANTHER" id="PTHR30269">
    <property type="entry name" value="TRANSMEMBRANE PROTEIN YFCA"/>
    <property type="match status" value="1"/>
</dbReference>
<evidence type="ECO:0000256" key="6">
    <source>
        <dbReference type="ARBA" id="ARBA00022989"/>
    </source>
</evidence>
<evidence type="ECO:0000256" key="7">
    <source>
        <dbReference type="ARBA" id="ARBA00023136"/>
    </source>
</evidence>
<keyword evidence="6 8" id="KW-1133">Transmembrane helix</keyword>
<sequence>MPSGPSGSNTGMNEYAFFLLLTLTFLLAGLVKGVTGMGLPTVAMGLLGTAMAPAAAAAILVIPSLLTNLWQLLAGPAVLSLLRRFWAMMLGIVLGTVGGAALLVRIDPLWSGLALGIALMGYAGYALISPALSIPARAEPWLSPLVGLVTGIITGATGVFVMPAVPYLQALRLDKDELVQALGLSFTVSTLALAAGLLVHGALQVDQLGLSSLAILPALAGMWLGQRIRARISARRFRQCFLLFLLLLGLELISRPFF</sequence>
<dbReference type="InterPro" id="IPR002781">
    <property type="entry name" value="TM_pro_TauE-like"/>
</dbReference>
<evidence type="ECO:0000256" key="1">
    <source>
        <dbReference type="ARBA" id="ARBA00004651"/>
    </source>
</evidence>
<comment type="caution">
    <text evidence="9">The sequence shown here is derived from an EMBL/GenBank/DDBJ whole genome shotgun (WGS) entry which is preliminary data.</text>
</comment>
<feature type="transmembrane region" description="Helical" evidence="8">
    <location>
        <begin position="109"/>
        <end position="128"/>
    </location>
</feature>